<evidence type="ECO:0000256" key="5">
    <source>
        <dbReference type="ARBA" id="ARBA00006873"/>
    </source>
</evidence>
<dbReference type="Gene3D" id="1.10.420.10">
    <property type="entry name" value="Peroxidase, domain 2"/>
    <property type="match status" value="1"/>
</dbReference>
<feature type="transmembrane region" description="Helical" evidence="31">
    <location>
        <begin position="541"/>
        <end position="563"/>
    </location>
</feature>
<organism evidence="33">
    <name type="scientific">Sesamum latifolium</name>
    <dbReference type="NCBI Taxonomy" id="2727402"/>
    <lineage>
        <taxon>Eukaryota</taxon>
        <taxon>Viridiplantae</taxon>
        <taxon>Streptophyta</taxon>
        <taxon>Embryophyta</taxon>
        <taxon>Tracheophyta</taxon>
        <taxon>Spermatophyta</taxon>
        <taxon>Magnoliopsida</taxon>
        <taxon>eudicotyledons</taxon>
        <taxon>Gunneridae</taxon>
        <taxon>Pentapetalae</taxon>
        <taxon>asterids</taxon>
        <taxon>lamiids</taxon>
        <taxon>Lamiales</taxon>
        <taxon>Pedaliaceae</taxon>
        <taxon>Sesamum</taxon>
    </lineage>
</organism>
<feature type="transmembrane region" description="Helical" evidence="31">
    <location>
        <begin position="690"/>
        <end position="711"/>
    </location>
</feature>
<accession>A0AAW2XCA7</accession>
<keyword evidence="17" id="KW-0256">Endoplasmic reticulum</keyword>
<keyword evidence="11" id="KW-0575">Peroxidase</keyword>
<evidence type="ECO:0000256" key="3">
    <source>
        <dbReference type="ARBA" id="ARBA00004477"/>
    </source>
</evidence>
<feature type="active site" description="Proton acceptor" evidence="26">
    <location>
        <position position="959"/>
    </location>
</feature>
<evidence type="ECO:0000256" key="10">
    <source>
        <dbReference type="ARBA" id="ARBA00022525"/>
    </source>
</evidence>
<dbReference type="SUPFAM" id="SSF48113">
    <property type="entry name" value="Heme-dependent peroxidases"/>
    <property type="match status" value="1"/>
</dbReference>
<evidence type="ECO:0000256" key="2">
    <source>
        <dbReference type="ARBA" id="ARBA00002322"/>
    </source>
</evidence>
<keyword evidence="12" id="KW-0349">Heme</keyword>
<feature type="transmembrane region" description="Helical" evidence="31">
    <location>
        <begin position="569"/>
        <end position="588"/>
    </location>
</feature>
<evidence type="ECO:0000256" key="17">
    <source>
        <dbReference type="ARBA" id="ARBA00022824"/>
    </source>
</evidence>
<keyword evidence="25" id="KW-0376">Hydrogen peroxide</keyword>
<dbReference type="GO" id="GO:0005789">
    <property type="term" value="C:endoplasmic reticulum membrane"/>
    <property type="evidence" value="ECO:0007669"/>
    <property type="project" value="UniProtKB-SubCell"/>
</dbReference>
<dbReference type="InterPro" id="IPR033905">
    <property type="entry name" value="Secretory_peroxidase"/>
</dbReference>
<feature type="disulfide bond" evidence="30">
    <location>
        <begin position="1094"/>
        <end position="1126"/>
    </location>
</feature>
<feature type="disulfide bond" evidence="30">
    <location>
        <begin position="961"/>
        <end position="966"/>
    </location>
</feature>
<dbReference type="PANTHER" id="PTHR12250:SF0">
    <property type="entry name" value="GPI ETHANOLAMINE PHOSPHATE TRANSFERASE 1"/>
    <property type="match status" value="1"/>
</dbReference>
<dbReference type="GO" id="GO:0042744">
    <property type="term" value="P:hydrogen peroxide catabolic process"/>
    <property type="evidence" value="ECO:0007669"/>
    <property type="project" value="UniProtKB-KW"/>
</dbReference>
<feature type="transmembrane region" description="Helical" evidence="31">
    <location>
        <begin position="609"/>
        <end position="630"/>
    </location>
</feature>
<comment type="similarity">
    <text evidence="5">Belongs to the peroxidase family. Ascorbate peroxidase subfamily.</text>
</comment>
<dbReference type="EMBL" id="JACGWN010000005">
    <property type="protein sequence ID" value="KAL0450631.1"/>
    <property type="molecule type" value="Genomic_DNA"/>
</dbReference>
<evidence type="ECO:0000256" key="22">
    <source>
        <dbReference type="ARBA" id="ARBA00023136"/>
    </source>
</evidence>
<keyword evidence="24" id="KW-0325">Glycoprotein</keyword>
<feature type="binding site" evidence="27">
    <location>
        <position position="1057"/>
    </location>
    <ligand>
        <name>substrate</name>
    </ligand>
</feature>
<dbReference type="InterPro" id="IPR002016">
    <property type="entry name" value="Haem_peroxidase"/>
</dbReference>
<evidence type="ECO:0000256" key="7">
    <source>
        <dbReference type="ARBA" id="ARBA00012313"/>
    </source>
</evidence>
<feature type="binding site" evidence="28">
    <location>
        <position position="1143"/>
    </location>
    <ligand>
        <name>Ca(2+)</name>
        <dbReference type="ChEBI" id="CHEBI:29108"/>
        <label>2</label>
    </ligand>
</feature>
<comment type="similarity">
    <text evidence="6">Belongs to the PIGG/PIGN/PIGO family. PIGN subfamily.</text>
</comment>
<evidence type="ECO:0000313" key="33">
    <source>
        <dbReference type="EMBL" id="KAL0450631.1"/>
    </source>
</evidence>
<feature type="transmembrane region" description="Helical" evidence="31">
    <location>
        <begin position="430"/>
        <end position="447"/>
    </location>
</feature>
<dbReference type="SUPFAM" id="SSF53649">
    <property type="entry name" value="Alkaline phosphatase-like"/>
    <property type="match status" value="1"/>
</dbReference>
<comment type="pathway">
    <text evidence="4">Glycolipid biosynthesis; glycosylphosphatidylinositol-anchor biosynthesis.</text>
</comment>
<dbReference type="PANTHER" id="PTHR12250">
    <property type="entry name" value="PHOSPHATIDYLINOSITOL GLYCAN, CLASS N"/>
    <property type="match status" value="1"/>
</dbReference>
<evidence type="ECO:0000256" key="6">
    <source>
        <dbReference type="ARBA" id="ARBA00008400"/>
    </source>
</evidence>
<dbReference type="InterPro" id="IPR000823">
    <property type="entry name" value="Peroxidase_pln"/>
</dbReference>
<comment type="function">
    <text evidence="2">Removal of H(2)O(2), oxidation of toxic reductants, biosynthesis and degradation of lignin, suberization, auxin catabolism, response to environmental stresses such as wounding, pathogen attack and oxidative stress. These functions might be dependent on each isozyme/isoform in each plant tissue.</text>
</comment>
<comment type="catalytic activity">
    <reaction evidence="1">
        <text>2 a phenolic donor + H2O2 = 2 a phenolic radical donor + 2 H2O</text>
        <dbReference type="Rhea" id="RHEA:56136"/>
        <dbReference type="ChEBI" id="CHEBI:15377"/>
        <dbReference type="ChEBI" id="CHEBI:16240"/>
        <dbReference type="ChEBI" id="CHEBI:139520"/>
        <dbReference type="ChEBI" id="CHEBI:139521"/>
        <dbReference type="EC" id="1.11.1.7"/>
    </reaction>
</comment>
<keyword evidence="21 28" id="KW-0408">Iron</keyword>
<evidence type="ECO:0000256" key="12">
    <source>
        <dbReference type="ARBA" id="ARBA00022617"/>
    </source>
</evidence>
<feature type="transmembrane region" description="Helical" evidence="31">
    <location>
        <begin position="35"/>
        <end position="56"/>
    </location>
</feature>
<name>A0AAW2XCA7_9LAMI</name>
<evidence type="ECO:0000256" key="15">
    <source>
        <dbReference type="ARBA" id="ARBA00022723"/>
    </source>
</evidence>
<dbReference type="Gene3D" id="1.10.520.10">
    <property type="match status" value="1"/>
</dbReference>
<dbReference type="GO" id="GO:0006506">
    <property type="term" value="P:GPI anchor biosynthetic process"/>
    <property type="evidence" value="ECO:0007669"/>
    <property type="project" value="UniProtKB-KW"/>
</dbReference>
<evidence type="ECO:0000256" key="1">
    <source>
        <dbReference type="ARBA" id="ARBA00000189"/>
    </source>
</evidence>
<keyword evidence="16" id="KW-0732">Signal</keyword>
<comment type="cofactor">
    <cofactor evidence="28">
        <name>Ca(2+)</name>
        <dbReference type="ChEBI" id="CHEBI:29108"/>
    </cofactor>
    <text evidence="28">Binds 2 calcium ions per subunit.</text>
</comment>
<dbReference type="InterPro" id="IPR017852">
    <property type="entry name" value="GPI_EtnP_transferase_1_C"/>
</dbReference>
<evidence type="ECO:0000256" key="27">
    <source>
        <dbReference type="PIRSR" id="PIRSR600823-2"/>
    </source>
</evidence>
<evidence type="ECO:0000256" key="26">
    <source>
        <dbReference type="PIRSR" id="PIRSR600823-1"/>
    </source>
</evidence>
<evidence type="ECO:0000256" key="8">
    <source>
        <dbReference type="ARBA" id="ARBA00020831"/>
    </source>
</evidence>
<feature type="domain" description="Plant heme peroxidase family profile" evidence="32">
    <location>
        <begin position="918"/>
        <end position="1220"/>
    </location>
</feature>
<feature type="transmembrane region" description="Helical" evidence="31">
    <location>
        <begin position="813"/>
        <end position="837"/>
    </location>
</feature>
<evidence type="ECO:0000256" key="28">
    <source>
        <dbReference type="PIRSR" id="PIRSR600823-3"/>
    </source>
</evidence>
<dbReference type="PROSITE" id="PS00435">
    <property type="entry name" value="PEROXIDASE_1"/>
    <property type="match status" value="1"/>
</dbReference>
<feature type="binding site" evidence="28">
    <location>
        <position position="1088"/>
    </location>
    <ligand>
        <name>Ca(2+)</name>
        <dbReference type="ChEBI" id="CHEBI:29108"/>
        <label>2</label>
    </ligand>
</feature>
<evidence type="ECO:0000256" key="29">
    <source>
        <dbReference type="PIRSR" id="PIRSR600823-4"/>
    </source>
</evidence>
<evidence type="ECO:0000256" key="31">
    <source>
        <dbReference type="SAM" id="Phobius"/>
    </source>
</evidence>
<feature type="site" description="Transition state stabilizer" evidence="29">
    <location>
        <position position="955"/>
    </location>
</feature>
<keyword evidence="9" id="KW-0337">GPI-anchor biosynthesis</keyword>
<dbReference type="InterPro" id="IPR017850">
    <property type="entry name" value="Alkaline_phosphatase_core_sf"/>
</dbReference>
<dbReference type="Pfam" id="PF00141">
    <property type="entry name" value="peroxidase"/>
    <property type="match status" value="1"/>
</dbReference>
<dbReference type="CDD" id="cd00693">
    <property type="entry name" value="secretory_peroxidase"/>
    <property type="match status" value="1"/>
</dbReference>
<feature type="binding site" evidence="28">
    <location>
        <position position="969"/>
    </location>
    <ligand>
        <name>Ca(2+)</name>
        <dbReference type="ChEBI" id="CHEBI:29108"/>
        <label>1</label>
    </ligand>
</feature>
<comment type="caution">
    <text evidence="33">The sequence shown here is derived from an EMBL/GenBank/DDBJ whole genome shotgun (WGS) entry which is preliminary data.</text>
</comment>
<keyword evidence="23 30" id="KW-1015">Disulfide bond</keyword>
<evidence type="ECO:0000256" key="23">
    <source>
        <dbReference type="ARBA" id="ARBA00023157"/>
    </source>
</evidence>
<evidence type="ECO:0000256" key="11">
    <source>
        <dbReference type="ARBA" id="ARBA00022559"/>
    </source>
</evidence>
<feature type="binding site" evidence="28">
    <location>
        <position position="960"/>
    </location>
    <ligand>
        <name>Ca(2+)</name>
        <dbReference type="ChEBI" id="CHEBI:29108"/>
        <label>1</label>
    </ligand>
</feature>
<feature type="binding site" description="axial binding residue" evidence="28">
    <location>
        <position position="1087"/>
    </location>
    <ligand>
        <name>heme b</name>
        <dbReference type="ChEBI" id="CHEBI:60344"/>
    </ligand>
    <ligandPart>
        <name>Fe</name>
        <dbReference type="ChEBI" id="CHEBI:18248"/>
    </ligandPart>
</feature>
<feature type="transmembrane region" description="Helical" evidence="31">
    <location>
        <begin position="487"/>
        <end position="504"/>
    </location>
</feature>
<proteinExistence type="inferred from homology"/>
<keyword evidence="19 31" id="KW-1133">Transmembrane helix</keyword>
<keyword evidence="20" id="KW-0560">Oxidoreductase</keyword>
<feature type="transmembrane region" description="Helical" evidence="31">
    <location>
        <begin position="390"/>
        <end position="410"/>
    </location>
</feature>
<dbReference type="PRINTS" id="PR00461">
    <property type="entry name" value="PLPEROXIDASE"/>
</dbReference>
<evidence type="ECO:0000256" key="19">
    <source>
        <dbReference type="ARBA" id="ARBA00022989"/>
    </source>
</evidence>
<gene>
    <name evidence="33" type="ORF">Slati_1619500</name>
</gene>
<feature type="binding site" evidence="28">
    <location>
        <position position="967"/>
    </location>
    <ligand>
        <name>Ca(2+)</name>
        <dbReference type="ChEBI" id="CHEBI:29108"/>
        <label>1</label>
    </ligand>
</feature>
<keyword evidence="14 31" id="KW-0812">Transmembrane</keyword>
<evidence type="ECO:0000256" key="20">
    <source>
        <dbReference type="ARBA" id="ARBA00023002"/>
    </source>
</evidence>
<dbReference type="AlphaFoldDB" id="A0AAW2XCA7"/>
<evidence type="ECO:0000256" key="25">
    <source>
        <dbReference type="ARBA" id="ARBA00023324"/>
    </source>
</evidence>
<evidence type="ECO:0000256" key="30">
    <source>
        <dbReference type="PIRSR" id="PIRSR600823-5"/>
    </source>
</evidence>
<keyword evidence="13 33" id="KW-0808">Transferase</keyword>
<keyword evidence="22 31" id="KW-0472">Membrane</keyword>
<dbReference type="InterPro" id="IPR019793">
    <property type="entry name" value="Peroxidases_heam-ligand_BS"/>
</dbReference>
<protein>
    <recommendedName>
        <fullName evidence="8">GPI ethanolamine phosphate transferase 1</fullName>
        <ecNumber evidence="7">1.11.1.7</ecNumber>
    </recommendedName>
</protein>
<keyword evidence="18 28" id="KW-0106">Calcium</keyword>
<dbReference type="InterPro" id="IPR007070">
    <property type="entry name" value="GPI_EtnP_transferase_1"/>
</dbReference>
<dbReference type="FunFam" id="1.10.520.10:FF:000008">
    <property type="entry name" value="Peroxidase"/>
    <property type="match status" value="1"/>
</dbReference>
<evidence type="ECO:0000256" key="16">
    <source>
        <dbReference type="ARBA" id="ARBA00022729"/>
    </source>
</evidence>
<evidence type="ECO:0000256" key="9">
    <source>
        <dbReference type="ARBA" id="ARBA00022502"/>
    </source>
</evidence>
<reference evidence="33" key="2">
    <citation type="journal article" date="2024" name="Plant">
        <title>Genomic evolution and insights into agronomic trait innovations of Sesamum species.</title>
        <authorList>
            <person name="Miao H."/>
            <person name="Wang L."/>
            <person name="Qu L."/>
            <person name="Liu H."/>
            <person name="Sun Y."/>
            <person name="Le M."/>
            <person name="Wang Q."/>
            <person name="Wei S."/>
            <person name="Zheng Y."/>
            <person name="Lin W."/>
            <person name="Duan Y."/>
            <person name="Cao H."/>
            <person name="Xiong S."/>
            <person name="Wang X."/>
            <person name="Wei L."/>
            <person name="Li C."/>
            <person name="Ma Q."/>
            <person name="Ju M."/>
            <person name="Zhao R."/>
            <person name="Li G."/>
            <person name="Mu C."/>
            <person name="Tian Q."/>
            <person name="Mei H."/>
            <person name="Zhang T."/>
            <person name="Gao T."/>
            <person name="Zhang H."/>
        </authorList>
    </citation>
    <scope>NUCLEOTIDE SEQUENCE</scope>
    <source>
        <strain evidence="33">KEN1</strain>
    </source>
</reference>
<dbReference type="PROSITE" id="PS50873">
    <property type="entry name" value="PEROXIDASE_4"/>
    <property type="match status" value="1"/>
</dbReference>
<feature type="transmembrane region" description="Helical" evidence="31">
    <location>
        <begin position="516"/>
        <end position="534"/>
    </location>
</feature>
<evidence type="ECO:0000256" key="18">
    <source>
        <dbReference type="ARBA" id="ARBA00022837"/>
    </source>
</evidence>
<dbReference type="GO" id="GO:0051377">
    <property type="term" value="F:mannose-ethanolamine phosphotransferase activity"/>
    <property type="evidence" value="ECO:0007669"/>
    <property type="project" value="InterPro"/>
</dbReference>
<evidence type="ECO:0000256" key="14">
    <source>
        <dbReference type="ARBA" id="ARBA00022692"/>
    </source>
</evidence>
<dbReference type="PROSITE" id="PS00436">
    <property type="entry name" value="PEROXIDASE_2"/>
    <property type="match status" value="1"/>
</dbReference>
<evidence type="ECO:0000256" key="13">
    <source>
        <dbReference type="ARBA" id="ARBA00022679"/>
    </source>
</evidence>
<feature type="disulfide bond" evidence="30">
    <location>
        <begin position="928"/>
        <end position="1009"/>
    </location>
</feature>
<feature type="binding site" evidence="28">
    <location>
        <position position="1140"/>
    </location>
    <ligand>
        <name>Ca(2+)</name>
        <dbReference type="ChEBI" id="CHEBI:29108"/>
        <label>2</label>
    </ligand>
</feature>
<feature type="transmembrane region" description="Helical" evidence="31">
    <location>
        <begin position="776"/>
        <end position="801"/>
    </location>
</feature>
<dbReference type="Gene3D" id="3.40.720.10">
    <property type="entry name" value="Alkaline Phosphatase, subunit A"/>
    <property type="match status" value="2"/>
</dbReference>
<evidence type="ECO:0000256" key="24">
    <source>
        <dbReference type="ARBA" id="ARBA00023180"/>
    </source>
</evidence>
<dbReference type="GO" id="GO:0140825">
    <property type="term" value="F:lactoperoxidase activity"/>
    <property type="evidence" value="ECO:0007669"/>
    <property type="project" value="UniProtKB-EC"/>
</dbReference>
<dbReference type="Pfam" id="PF04987">
    <property type="entry name" value="PigN"/>
    <property type="match status" value="1"/>
</dbReference>
<dbReference type="GO" id="GO:0020037">
    <property type="term" value="F:heme binding"/>
    <property type="evidence" value="ECO:0007669"/>
    <property type="project" value="InterPro"/>
</dbReference>
<sequence length="1221" mass="137620">MRGGDGILGARSSIRSTEATILRIRTQFLRRRERWLVVLGVILHAVYMLSIFDIYFKTPIVHGMEPVNPRFSAPAKRLVLLVADGLRADKFFEPDSDGNYRAPFLRSVIKERGRWGVSHARPPTESRPGHVAIIAGFYEDPSAVTKGWKANPVEFDSVFKRSQHTFAFGSPDIIPIFCGDMKHSTWNSYPHEYEDFATDASFLDEWSLDQFASLLNRSNEDAKLKQLLQQDNVVVFLHLLGCDSNGHAHRPYSPSISITLRFHFLIGSHGDGHPSNTDTPLVAWGAGVQQPVPVSENHHHDHTLRFIDDHVHDMPTPSEWGLDGLERQDVNQADIAPLMSTLLGLPCPVNSVGNLPLGFVNLSEVEEVEAVLANSKQILNQFLRKSLISLGYLGWMIYLIVHVLQSYTALPGNFFRKDRSVYLRMNSWKVYFSGFLLMGSVSIILLVEHSPPLYHAYFAMTIFLWVQIFCEYQFLKALWRYMLEKEISYFAKFLASFIMSVFILEILVKSFMNRTIYTWSFLLVGIIATIYLLYSIPWDSGIPFFVWLACWFLSIFTLMPAQIPDNTKLVISSGFMIVVIGAAARYLDMHAGESKYWFSLTHELRKPKFNILFLFQVLLVLSSSVMVSLSTARRTEKQELPVLHQVINWSIAGISMVLPLFSATGILSRLTSIFLGFAPAFLLLSIGYEAVFYGALALALMAWILFENAYLHISRMQNSSSSIEAMEDNLVSASEDRCLQLSDMRIPLAFMVFFNIAFFGTGNFASIASFEISSVYRFITIFSPFLMAALLIFKLLIPFVLVIRYDTVKQHHAIAICHLPFAICHLPFAICHLPFAICHLPFAICHPTIRKELWDCLCPDCVGHEKVLVEDRNIWKCRGKLSASFNGFALPSTAHHFPFLSPPRPRLLCPAPPPPHPLLTTAYYRKSCPRFEQIVQETTTNKQISSPTTAAAALRLFFHDCFVGGCDASVLVSSTRFSQAERDADINLSLPGDGFDVVVRAKTALELTCPGVVSCADILAVATRNLVVMMGGPFYTVKLGRKDSLTSRASDVEGNLPRPTMSMNQMMKIFMSKGFSVQEMVALSGAHTIGFSHCKEFSSILYNYSRTMESDPAYYPQFATSLRKACADYQKNPTLSVFNDVNTPNKFDNMYYNNVKKGLGLLSSDHALSSDARTRGYVEMYSRDQNAFFQAFARAMEKLSVYGVKTGRRGEVRRRCDAFNN</sequence>
<dbReference type="GO" id="GO:0046872">
    <property type="term" value="F:metal ion binding"/>
    <property type="evidence" value="ECO:0007669"/>
    <property type="project" value="UniProtKB-KW"/>
</dbReference>
<keyword evidence="10" id="KW-0964">Secreted</keyword>
<evidence type="ECO:0000259" key="32">
    <source>
        <dbReference type="PROSITE" id="PS50873"/>
    </source>
</evidence>
<dbReference type="InterPro" id="IPR010255">
    <property type="entry name" value="Haem_peroxidase_sf"/>
</dbReference>
<feature type="binding site" evidence="28">
    <location>
        <position position="1148"/>
    </location>
    <ligand>
        <name>Ca(2+)</name>
        <dbReference type="ChEBI" id="CHEBI:29108"/>
        <label>2</label>
    </ligand>
</feature>
<dbReference type="PRINTS" id="PR00458">
    <property type="entry name" value="PEROXIDASE"/>
</dbReference>
<dbReference type="GO" id="GO:0006979">
    <property type="term" value="P:response to oxidative stress"/>
    <property type="evidence" value="ECO:0007669"/>
    <property type="project" value="InterPro"/>
</dbReference>
<feature type="binding site" evidence="28">
    <location>
        <position position="965"/>
    </location>
    <ligand>
        <name>Ca(2+)</name>
        <dbReference type="ChEBI" id="CHEBI:29108"/>
        <label>1</label>
    </ligand>
</feature>
<feature type="disulfide bond" evidence="30">
    <location>
        <begin position="1015"/>
        <end position="1216"/>
    </location>
</feature>
<reference evidence="33" key="1">
    <citation type="submission" date="2020-06" db="EMBL/GenBank/DDBJ databases">
        <authorList>
            <person name="Li T."/>
            <person name="Hu X."/>
            <person name="Zhang T."/>
            <person name="Song X."/>
            <person name="Zhang H."/>
            <person name="Dai N."/>
            <person name="Sheng W."/>
            <person name="Hou X."/>
            <person name="Wei L."/>
        </authorList>
    </citation>
    <scope>NUCLEOTIDE SEQUENCE</scope>
    <source>
        <strain evidence="33">KEN1</strain>
        <tissue evidence="33">Leaf</tissue>
    </source>
</reference>
<dbReference type="CDD" id="cd16020">
    <property type="entry name" value="GPI_EPT_1"/>
    <property type="match status" value="1"/>
</dbReference>
<evidence type="ECO:0000256" key="4">
    <source>
        <dbReference type="ARBA" id="ARBA00004687"/>
    </source>
</evidence>
<dbReference type="InterPro" id="IPR037671">
    <property type="entry name" value="PIGN_N"/>
</dbReference>
<comment type="cofactor">
    <cofactor evidence="28">
        <name>heme b</name>
        <dbReference type="ChEBI" id="CHEBI:60344"/>
    </cofactor>
    <text evidence="28">Binds 1 heme b (iron(II)-protoporphyrin IX) group per subunit.</text>
</comment>
<feature type="binding site" evidence="28">
    <location>
        <position position="963"/>
    </location>
    <ligand>
        <name>Ca(2+)</name>
        <dbReference type="ChEBI" id="CHEBI:29108"/>
        <label>1</label>
    </ligand>
</feature>
<keyword evidence="15 28" id="KW-0479">Metal-binding</keyword>
<dbReference type="EC" id="1.11.1.7" evidence="7"/>
<feature type="binding site" evidence="28">
    <location>
        <position position="981"/>
    </location>
    <ligand>
        <name>Ca(2+)</name>
        <dbReference type="ChEBI" id="CHEBI:29108"/>
        <label>1</label>
    </ligand>
</feature>
<feature type="transmembrane region" description="Helical" evidence="31">
    <location>
        <begin position="642"/>
        <end position="661"/>
    </location>
</feature>
<comment type="subcellular location">
    <subcellularLocation>
        <location evidence="3">Endoplasmic reticulum membrane</location>
        <topology evidence="3">Multi-pass membrane protein</topology>
    </subcellularLocation>
</comment>
<dbReference type="FunFam" id="1.10.420.10:FF:000007">
    <property type="entry name" value="Peroxidase"/>
    <property type="match status" value="1"/>
</dbReference>
<dbReference type="InterPro" id="IPR019794">
    <property type="entry name" value="Peroxidases_AS"/>
</dbReference>
<evidence type="ECO:0000256" key="21">
    <source>
        <dbReference type="ARBA" id="ARBA00023004"/>
    </source>
</evidence>
<feature type="transmembrane region" description="Helical" evidence="31">
    <location>
        <begin position="746"/>
        <end position="770"/>
    </location>
</feature>